<feature type="non-terminal residue" evidence="4">
    <location>
        <position position="1"/>
    </location>
</feature>
<dbReference type="PRINTS" id="PR00929">
    <property type="entry name" value="ATHOOK"/>
</dbReference>
<dbReference type="OrthoDB" id="3892913at2759"/>
<name>A0A9W8MDX2_9AGAR</name>
<comment type="caution">
    <text evidence="4">The sequence shown here is derived from an EMBL/GenBank/DDBJ whole genome shotgun (WGS) entry which is preliminary data.</text>
</comment>
<keyword evidence="1" id="KW-0677">Repeat</keyword>
<keyword evidence="2" id="KW-0238">DNA-binding</keyword>
<dbReference type="InterPro" id="IPR017956">
    <property type="entry name" value="AT_hook_DNA-bd_motif"/>
</dbReference>
<feature type="region of interest" description="Disordered" evidence="3">
    <location>
        <begin position="1"/>
        <end position="118"/>
    </location>
</feature>
<dbReference type="PRINTS" id="PR00930">
    <property type="entry name" value="HIGHMOBLTYIY"/>
</dbReference>
<gene>
    <name evidence="4" type="ORF">H1R20_g11556</name>
</gene>
<evidence type="ECO:0000313" key="4">
    <source>
        <dbReference type="EMBL" id="KAJ2925538.1"/>
    </source>
</evidence>
<dbReference type="AlphaFoldDB" id="A0A9W8MDX2"/>
<organism evidence="4 5">
    <name type="scientific">Candolleomyces eurysporus</name>
    <dbReference type="NCBI Taxonomy" id="2828524"/>
    <lineage>
        <taxon>Eukaryota</taxon>
        <taxon>Fungi</taxon>
        <taxon>Dikarya</taxon>
        <taxon>Basidiomycota</taxon>
        <taxon>Agaricomycotina</taxon>
        <taxon>Agaricomycetes</taxon>
        <taxon>Agaricomycetidae</taxon>
        <taxon>Agaricales</taxon>
        <taxon>Agaricineae</taxon>
        <taxon>Psathyrellaceae</taxon>
        <taxon>Candolleomyces</taxon>
    </lineage>
</organism>
<feature type="compositionally biased region" description="Polar residues" evidence="3">
    <location>
        <begin position="37"/>
        <end position="51"/>
    </location>
</feature>
<evidence type="ECO:0000313" key="5">
    <source>
        <dbReference type="Proteomes" id="UP001140091"/>
    </source>
</evidence>
<dbReference type="EMBL" id="JANBPK010001158">
    <property type="protein sequence ID" value="KAJ2925538.1"/>
    <property type="molecule type" value="Genomic_DNA"/>
</dbReference>
<dbReference type="GO" id="GO:0006355">
    <property type="term" value="P:regulation of DNA-templated transcription"/>
    <property type="evidence" value="ECO:0007669"/>
    <property type="project" value="InterPro"/>
</dbReference>
<feature type="region of interest" description="Disordered" evidence="3">
    <location>
        <begin position="153"/>
        <end position="178"/>
    </location>
</feature>
<dbReference type="SMART" id="SM00384">
    <property type="entry name" value="AT_hook"/>
    <property type="match status" value="2"/>
</dbReference>
<accession>A0A9W8MDX2</accession>
<dbReference type="Proteomes" id="UP001140091">
    <property type="component" value="Unassembled WGS sequence"/>
</dbReference>
<dbReference type="InterPro" id="IPR000116">
    <property type="entry name" value="HMGA"/>
</dbReference>
<dbReference type="Pfam" id="PF02178">
    <property type="entry name" value="AT_hook"/>
    <property type="match status" value="2"/>
</dbReference>
<evidence type="ECO:0000256" key="1">
    <source>
        <dbReference type="ARBA" id="ARBA00022737"/>
    </source>
</evidence>
<protein>
    <submittedName>
        <fullName evidence="4">Uncharacterized protein</fullName>
    </submittedName>
</protein>
<evidence type="ECO:0000256" key="3">
    <source>
        <dbReference type="SAM" id="MobiDB-lite"/>
    </source>
</evidence>
<sequence>MPDGLPYNTRHKGQKRVCVTAEPIPRQTPARKPRASGTRTTASESISTGPASSDPPVKRGRGRPRKSAPNTSESTAVPSTSAPGVVPVKRGRGRPRKSAPDTQPPAKSTGAPSKKKEVFYGVVVSQRVRHYTEDDDADGEIDEDDDHVVVFQGGETSSLGSSNKENYPEPLSPEVPPPTMEESLVDALNQAYGSTSEK</sequence>
<evidence type="ECO:0000256" key="2">
    <source>
        <dbReference type="ARBA" id="ARBA00023125"/>
    </source>
</evidence>
<feature type="compositionally biased region" description="Polar residues" evidence="3">
    <location>
        <begin position="154"/>
        <end position="165"/>
    </location>
</feature>
<dbReference type="GO" id="GO:0005634">
    <property type="term" value="C:nucleus"/>
    <property type="evidence" value="ECO:0007669"/>
    <property type="project" value="InterPro"/>
</dbReference>
<dbReference type="GO" id="GO:0000785">
    <property type="term" value="C:chromatin"/>
    <property type="evidence" value="ECO:0007669"/>
    <property type="project" value="InterPro"/>
</dbReference>
<keyword evidence="5" id="KW-1185">Reference proteome</keyword>
<proteinExistence type="predicted"/>
<dbReference type="GO" id="GO:0003677">
    <property type="term" value="F:DNA binding"/>
    <property type="evidence" value="ECO:0007669"/>
    <property type="project" value="UniProtKB-KW"/>
</dbReference>
<reference evidence="4" key="1">
    <citation type="submission" date="2022-06" db="EMBL/GenBank/DDBJ databases">
        <title>Genome Sequence of Candolleomyces eurysporus.</title>
        <authorList>
            <person name="Buettner E."/>
        </authorList>
    </citation>
    <scope>NUCLEOTIDE SEQUENCE</scope>
    <source>
        <strain evidence="4">VTCC 930004</strain>
    </source>
</reference>
<feature type="compositionally biased region" description="Polar residues" evidence="3">
    <location>
        <begin position="68"/>
        <end position="82"/>
    </location>
</feature>